<keyword evidence="3" id="KW-1185">Reference proteome</keyword>
<evidence type="ECO:0000313" key="2">
    <source>
        <dbReference type="EMBL" id="AMD86903.1"/>
    </source>
</evidence>
<evidence type="ECO:0000256" key="1">
    <source>
        <dbReference type="SAM" id="Phobius"/>
    </source>
</evidence>
<reference evidence="3" key="1">
    <citation type="submission" date="2016-02" db="EMBL/GenBank/DDBJ databases">
        <authorList>
            <person name="Holder M.E."/>
            <person name="Ajami N.J."/>
            <person name="Petrosino J.F."/>
        </authorList>
    </citation>
    <scope>NUCLEOTIDE SEQUENCE [LARGE SCALE GENOMIC DNA]</scope>
    <source>
        <strain evidence="3">CCUG 36733</strain>
    </source>
</reference>
<dbReference type="STRING" id="111015.AXF14_03945"/>
<dbReference type="PANTHER" id="PTHR40078">
    <property type="entry name" value="INTEGRAL MEMBRANE PROTEIN-RELATED"/>
    <property type="match status" value="1"/>
</dbReference>
<protein>
    <recommendedName>
        <fullName evidence="4">Membrane protein YczE</fullName>
    </recommendedName>
</protein>
<name>A0A0X8JDI0_ACTRD</name>
<dbReference type="EMBL" id="CP014228">
    <property type="protein sequence ID" value="AMD86903.1"/>
    <property type="molecule type" value="Genomic_DNA"/>
</dbReference>
<feature type="transmembrane region" description="Helical" evidence="1">
    <location>
        <begin position="87"/>
        <end position="108"/>
    </location>
</feature>
<feature type="transmembrane region" description="Helical" evidence="1">
    <location>
        <begin position="114"/>
        <end position="136"/>
    </location>
</feature>
<evidence type="ECO:0008006" key="4">
    <source>
        <dbReference type="Google" id="ProtNLM"/>
    </source>
</evidence>
<sequence>MPALADLNPIEQLRAGRLPRRLVQLVVGLWLFGAAEALIVASGLGNAPWDVFHQGVAMLTGLSMGTVMIITGAVVLLLWVPLRQWPGLGTVANTILIGLSLDWTLHIVPAVDGAAWRTALMVAGVILNGLGGGLYIGAQLGPGPRDGLMTGLNARTGVSMRFARTGVEAAVVLIGWALGGTVGIGTVLYALLIGPLTQAFLGPCVVELRKT</sequence>
<feature type="transmembrane region" description="Helical" evidence="1">
    <location>
        <begin position="169"/>
        <end position="192"/>
    </location>
</feature>
<feature type="transmembrane region" description="Helical" evidence="1">
    <location>
        <begin position="56"/>
        <end position="80"/>
    </location>
</feature>
<dbReference type="Proteomes" id="UP000065220">
    <property type="component" value="Chromosome"/>
</dbReference>
<dbReference type="Pfam" id="PF19700">
    <property type="entry name" value="DUF6198"/>
    <property type="match status" value="1"/>
</dbReference>
<feature type="transmembrane region" description="Helical" evidence="1">
    <location>
        <begin position="22"/>
        <end position="44"/>
    </location>
</feature>
<dbReference type="PANTHER" id="PTHR40078:SF1">
    <property type="entry name" value="INTEGRAL MEMBRANE PROTEIN"/>
    <property type="match status" value="1"/>
</dbReference>
<proteinExistence type="predicted"/>
<dbReference type="AlphaFoldDB" id="A0A0X8JDI0"/>
<keyword evidence="1" id="KW-1133">Transmembrane helix</keyword>
<evidence type="ECO:0000313" key="3">
    <source>
        <dbReference type="Proteomes" id="UP000065220"/>
    </source>
</evidence>
<dbReference type="InterPro" id="IPR038750">
    <property type="entry name" value="YczE/YyaS-like"/>
</dbReference>
<organism evidence="2 3">
    <name type="scientific">Actinomyces radicidentis</name>
    <dbReference type="NCBI Taxonomy" id="111015"/>
    <lineage>
        <taxon>Bacteria</taxon>
        <taxon>Bacillati</taxon>
        <taxon>Actinomycetota</taxon>
        <taxon>Actinomycetes</taxon>
        <taxon>Actinomycetales</taxon>
        <taxon>Actinomycetaceae</taxon>
        <taxon>Actinomyces</taxon>
    </lineage>
</organism>
<accession>A0A0X8JDI0</accession>
<gene>
    <name evidence="2" type="ORF">AXF14_03945</name>
</gene>
<keyword evidence="1" id="KW-0812">Transmembrane</keyword>
<dbReference type="KEGG" id="ard:AXF14_03945"/>
<dbReference type="RefSeq" id="WP_067941017.1">
    <property type="nucleotide sequence ID" value="NZ_CP014228.1"/>
</dbReference>
<keyword evidence="1" id="KW-0472">Membrane</keyword>